<accession>A0A1D6J2Y9</accession>
<evidence type="ECO:0000256" key="1">
    <source>
        <dbReference type="SAM" id="MobiDB-lite"/>
    </source>
</evidence>
<dbReference type="InParanoid" id="A0A1D6J2Y9"/>
<feature type="region of interest" description="Disordered" evidence="1">
    <location>
        <begin position="14"/>
        <end position="52"/>
    </location>
</feature>
<gene>
    <name evidence="2" type="ORF">ZEAMMB73_Zm00001d024944</name>
</gene>
<feature type="compositionally biased region" description="Polar residues" evidence="1">
    <location>
        <begin position="14"/>
        <end position="35"/>
    </location>
</feature>
<sequence length="86" mass="9752">MPWLLVAAAGSRSGAQGNATTKAQSRSGFRTQIMSSRKYASGSEKRKKRKKIDELIESQRGGIERVLHLKLVWRHHFRSSAKHRAH</sequence>
<evidence type="ECO:0000313" key="2">
    <source>
        <dbReference type="EMBL" id="AQK42405.1"/>
    </source>
</evidence>
<protein>
    <submittedName>
        <fullName evidence="2">Uncharacterized protein</fullName>
    </submittedName>
</protein>
<organism evidence="2">
    <name type="scientific">Zea mays</name>
    <name type="common">Maize</name>
    <dbReference type="NCBI Taxonomy" id="4577"/>
    <lineage>
        <taxon>Eukaryota</taxon>
        <taxon>Viridiplantae</taxon>
        <taxon>Streptophyta</taxon>
        <taxon>Embryophyta</taxon>
        <taxon>Tracheophyta</taxon>
        <taxon>Spermatophyta</taxon>
        <taxon>Magnoliopsida</taxon>
        <taxon>Liliopsida</taxon>
        <taxon>Poales</taxon>
        <taxon>Poaceae</taxon>
        <taxon>PACMAD clade</taxon>
        <taxon>Panicoideae</taxon>
        <taxon>Andropogonodae</taxon>
        <taxon>Andropogoneae</taxon>
        <taxon>Tripsacinae</taxon>
        <taxon>Zea</taxon>
    </lineage>
</organism>
<proteinExistence type="predicted"/>
<reference evidence="2" key="1">
    <citation type="submission" date="2015-12" db="EMBL/GenBank/DDBJ databases">
        <title>Update maize B73 reference genome by single molecule sequencing technologies.</title>
        <authorList>
            <consortium name="Maize Genome Sequencing Project"/>
            <person name="Ware D."/>
        </authorList>
    </citation>
    <scope>NUCLEOTIDE SEQUENCE</scope>
    <source>
        <tissue evidence="2">Seedling</tissue>
    </source>
</reference>
<dbReference type="SMR" id="A0A1D6J2Y9"/>
<name>A0A1D6J2Y9_MAIZE</name>
<dbReference type="EMBL" id="CM000786">
    <property type="protein sequence ID" value="AQK42405.1"/>
    <property type="molecule type" value="Genomic_DNA"/>
</dbReference>
<dbReference type="AlphaFoldDB" id="A0A1D6J2Y9"/>